<dbReference type="EMBL" id="LPXL01000056">
    <property type="protein sequence ID" value="KZC97193.1"/>
    <property type="molecule type" value="Genomic_DNA"/>
</dbReference>
<accession>A0ABR5XWR3</accession>
<dbReference type="Proteomes" id="UP000076167">
    <property type="component" value="Unassembled WGS sequence"/>
</dbReference>
<protein>
    <submittedName>
        <fullName evidence="1">Uncharacterized protein</fullName>
    </submittedName>
</protein>
<evidence type="ECO:0000313" key="2">
    <source>
        <dbReference type="Proteomes" id="UP000076167"/>
    </source>
</evidence>
<gene>
    <name evidence="1" type="ORF">AUP40_04450</name>
</gene>
<proteinExistence type="predicted"/>
<evidence type="ECO:0000313" key="1">
    <source>
        <dbReference type="EMBL" id="KZC97193.1"/>
    </source>
</evidence>
<reference evidence="1 2" key="1">
    <citation type="submission" date="2015-12" db="EMBL/GenBank/DDBJ databases">
        <title>Genome sequence of Thalassospira xiamenensis MCCC 1A03005.</title>
        <authorList>
            <person name="Lu L."/>
            <person name="Lai Q."/>
            <person name="Shao Z."/>
            <person name="Qian P."/>
        </authorList>
    </citation>
    <scope>NUCLEOTIDE SEQUENCE [LARGE SCALE GENOMIC DNA]</scope>
    <source>
        <strain evidence="1 2">MCCC 1A03005</strain>
    </source>
</reference>
<name>A0ABR5XWR3_9PROT</name>
<organism evidence="1 2">
    <name type="scientific">Thalassospira xiamenensis</name>
    <dbReference type="NCBI Taxonomy" id="220697"/>
    <lineage>
        <taxon>Bacteria</taxon>
        <taxon>Pseudomonadati</taxon>
        <taxon>Pseudomonadota</taxon>
        <taxon>Alphaproteobacteria</taxon>
        <taxon>Rhodospirillales</taxon>
        <taxon>Thalassospiraceae</taxon>
        <taxon>Thalassospira</taxon>
    </lineage>
</organism>
<dbReference type="RefSeq" id="WP_063092993.1">
    <property type="nucleotide sequence ID" value="NZ_JAINWB010000003.1"/>
</dbReference>
<keyword evidence="2" id="KW-1185">Reference proteome</keyword>
<comment type="caution">
    <text evidence="1">The sequence shown here is derived from an EMBL/GenBank/DDBJ whole genome shotgun (WGS) entry which is preliminary data.</text>
</comment>
<sequence length="112" mass="12455">MCDCPKHVRVGTYENQVTFDVPAHMAEYRARRIAAGLSGLICIDRCLVDEVLALWMAGIRTNGSCCGHNHVPPIISVFPEYIPAMKAMGYQVQFNPSRPYAEDGFIPKTVRA</sequence>